<name>A0A183NFK9_9TREM</name>
<gene>
    <name evidence="3" type="ORF">SMTD_LOCUS895</name>
</gene>
<feature type="region of interest" description="Disordered" evidence="1">
    <location>
        <begin position="202"/>
        <end position="224"/>
    </location>
</feature>
<organism evidence="3 4">
    <name type="scientific">Schistosoma mattheei</name>
    <dbReference type="NCBI Taxonomy" id="31246"/>
    <lineage>
        <taxon>Eukaryota</taxon>
        <taxon>Metazoa</taxon>
        <taxon>Spiralia</taxon>
        <taxon>Lophotrochozoa</taxon>
        <taxon>Platyhelminthes</taxon>
        <taxon>Trematoda</taxon>
        <taxon>Digenea</taxon>
        <taxon>Strigeidida</taxon>
        <taxon>Schistosomatoidea</taxon>
        <taxon>Schistosomatidae</taxon>
        <taxon>Schistosoma</taxon>
    </lineage>
</organism>
<feature type="region of interest" description="Disordered" evidence="1">
    <location>
        <begin position="380"/>
        <end position="400"/>
    </location>
</feature>
<dbReference type="STRING" id="31246.A0A183NFK9"/>
<feature type="domain" description="Reverse transcriptase" evidence="2">
    <location>
        <begin position="491"/>
        <end position="609"/>
    </location>
</feature>
<feature type="non-terminal residue" evidence="3">
    <location>
        <position position="623"/>
    </location>
</feature>
<dbReference type="EMBL" id="UZAL01000905">
    <property type="protein sequence ID" value="VDO73905.1"/>
    <property type="molecule type" value="Genomic_DNA"/>
</dbReference>
<dbReference type="CDD" id="cd01650">
    <property type="entry name" value="RT_nLTR_like"/>
    <property type="match status" value="1"/>
</dbReference>
<dbReference type="Pfam" id="PF00078">
    <property type="entry name" value="RVT_1"/>
    <property type="match status" value="1"/>
</dbReference>
<sequence length="623" mass="71485">MSTDCSSEYDQLECESVVSTDVCMRTDNQIVEKLVPTLTNPYNEMKHPGLTPSITAYRWITSQPTLTRSVFSKIESETIAQWLSVSTTDDWLMHIPKCSIGRYDKNSFKNWKADYLKQPRPLDQNRFTTLYSTSYEAKQLDEQTKSRPTSANRRNKPQPSRRYNIPPQMHTENYMYLTGSHHREPDQSYPHQGKIQLIGRRENQKGSWHSFRSPPNSGCPDEDNPKEALAPNCPGTAKNTDKLNEFKAALNNRFHALQNLPREEEATMEDNWEGVKEALTPTCQVLGLKKCHLKEWISMNTLDKIQEKKNKKTVINNSRTRTETLKTQFGYTEANKQVNKTIIADKQKYVEELATTAEKAVREGNMKQLYDTTKELAGKYSKPDRSVKDKESKTITEIQGQGNRCVEHLEKHLNRPASLSPPDIEVRPADLPIDVTPPTIERIRMVTRQIKSGKAVGPDNIPAETLKSDIEIWEEEQVPMGRKEGHLISTPKKGDLNKCENYSGTTLLSIPGKVFKRVLLNRMKDAVDAQLRDQQAGFRKDRSCTEQIDALRIIVEQSVEWNSSLYINFIDYDKAFDSVDRRTLWKLLRRYGVPEKIVNIIRNSYDGLQCEVVHGGQLTDAFR</sequence>
<dbReference type="AlphaFoldDB" id="A0A183NFK9"/>
<evidence type="ECO:0000259" key="2">
    <source>
        <dbReference type="Pfam" id="PF00078"/>
    </source>
</evidence>
<reference evidence="3 4" key="1">
    <citation type="submission" date="2018-11" db="EMBL/GenBank/DDBJ databases">
        <authorList>
            <consortium name="Pathogen Informatics"/>
        </authorList>
    </citation>
    <scope>NUCLEOTIDE SEQUENCE [LARGE SCALE GENOMIC DNA]</scope>
    <source>
        <strain>Denwood</strain>
        <strain evidence="4">Zambia</strain>
    </source>
</reference>
<evidence type="ECO:0000256" key="1">
    <source>
        <dbReference type="SAM" id="MobiDB-lite"/>
    </source>
</evidence>
<feature type="compositionally biased region" description="Basic and acidic residues" evidence="1">
    <location>
        <begin position="380"/>
        <end position="394"/>
    </location>
</feature>
<dbReference type="InterPro" id="IPR000477">
    <property type="entry name" value="RT_dom"/>
</dbReference>
<evidence type="ECO:0000313" key="3">
    <source>
        <dbReference type="EMBL" id="VDO73905.1"/>
    </source>
</evidence>
<accession>A0A183NFK9</accession>
<proteinExistence type="predicted"/>
<dbReference type="PANTHER" id="PTHR19446">
    <property type="entry name" value="REVERSE TRANSCRIPTASES"/>
    <property type="match status" value="1"/>
</dbReference>
<feature type="region of interest" description="Disordered" evidence="1">
    <location>
        <begin position="138"/>
        <end position="169"/>
    </location>
</feature>
<keyword evidence="4" id="KW-1185">Reference proteome</keyword>
<evidence type="ECO:0000313" key="4">
    <source>
        <dbReference type="Proteomes" id="UP000269396"/>
    </source>
</evidence>
<protein>
    <recommendedName>
        <fullName evidence="2">Reverse transcriptase domain-containing protein</fullName>
    </recommendedName>
</protein>
<dbReference type="Proteomes" id="UP000269396">
    <property type="component" value="Unassembled WGS sequence"/>
</dbReference>